<dbReference type="Proteomes" id="UP000314294">
    <property type="component" value="Unassembled WGS sequence"/>
</dbReference>
<evidence type="ECO:0000256" key="1">
    <source>
        <dbReference type="SAM" id="MobiDB-lite"/>
    </source>
</evidence>
<protein>
    <submittedName>
        <fullName evidence="2">Uncharacterized protein</fullName>
    </submittedName>
</protein>
<feature type="region of interest" description="Disordered" evidence="1">
    <location>
        <begin position="17"/>
        <end position="87"/>
    </location>
</feature>
<accession>A0A4Z2FI79</accession>
<evidence type="ECO:0000313" key="3">
    <source>
        <dbReference type="Proteomes" id="UP000314294"/>
    </source>
</evidence>
<dbReference type="AlphaFoldDB" id="A0A4Z2FI79"/>
<sequence length="147" mass="16289">MRLRGCPAQTNSCALLGHTSTSLGGRRLRDVPSRASTHPSDAAFPRGAVPGSRIPEARHSMTRRRASPAPRGLLQRSNTRTRAATHPSLERLPDGVSVAHVSQYPEDDNAGLEPVHSSLREMERSRGEKGKRYEKAYMLKFIYCKKN</sequence>
<evidence type="ECO:0000313" key="2">
    <source>
        <dbReference type="EMBL" id="TNN40918.1"/>
    </source>
</evidence>
<dbReference type="EMBL" id="SRLO01001148">
    <property type="protein sequence ID" value="TNN40918.1"/>
    <property type="molecule type" value="Genomic_DNA"/>
</dbReference>
<proteinExistence type="predicted"/>
<organism evidence="2 3">
    <name type="scientific">Liparis tanakae</name>
    <name type="common">Tanaka's snailfish</name>
    <dbReference type="NCBI Taxonomy" id="230148"/>
    <lineage>
        <taxon>Eukaryota</taxon>
        <taxon>Metazoa</taxon>
        <taxon>Chordata</taxon>
        <taxon>Craniata</taxon>
        <taxon>Vertebrata</taxon>
        <taxon>Euteleostomi</taxon>
        <taxon>Actinopterygii</taxon>
        <taxon>Neopterygii</taxon>
        <taxon>Teleostei</taxon>
        <taxon>Neoteleostei</taxon>
        <taxon>Acanthomorphata</taxon>
        <taxon>Eupercaria</taxon>
        <taxon>Perciformes</taxon>
        <taxon>Cottioidei</taxon>
        <taxon>Cottales</taxon>
        <taxon>Liparidae</taxon>
        <taxon>Liparis</taxon>
    </lineage>
</organism>
<keyword evidence="3" id="KW-1185">Reference proteome</keyword>
<name>A0A4Z2FI79_9TELE</name>
<gene>
    <name evidence="2" type="ORF">EYF80_048910</name>
</gene>
<reference evidence="2 3" key="1">
    <citation type="submission" date="2019-03" db="EMBL/GenBank/DDBJ databases">
        <title>First draft genome of Liparis tanakae, snailfish: a comprehensive survey of snailfish specific genes.</title>
        <authorList>
            <person name="Kim W."/>
            <person name="Song I."/>
            <person name="Jeong J.-H."/>
            <person name="Kim D."/>
            <person name="Kim S."/>
            <person name="Ryu S."/>
            <person name="Song J.Y."/>
            <person name="Lee S.K."/>
        </authorList>
    </citation>
    <scope>NUCLEOTIDE SEQUENCE [LARGE SCALE GENOMIC DNA]</scope>
    <source>
        <tissue evidence="2">Muscle</tissue>
    </source>
</reference>
<comment type="caution">
    <text evidence="2">The sequence shown here is derived from an EMBL/GenBank/DDBJ whole genome shotgun (WGS) entry which is preliminary data.</text>
</comment>